<dbReference type="InterPro" id="IPR057183">
    <property type="entry name" value="DUF7861"/>
</dbReference>
<dbReference type="STRING" id="1238425.J07HQW2_02079"/>
<evidence type="ECO:0000313" key="2">
    <source>
        <dbReference type="Proteomes" id="UP000030710"/>
    </source>
</evidence>
<organism evidence="1 2">
    <name type="scientific">Haloquadratum walsbyi J07HQW2</name>
    <dbReference type="NCBI Taxonomy" id="1238425"/>
    <lineage>
        <taxon>Archaea</taxon>
        <taxon>Methanobacteriati</taxon>
        <taxon>Methanobacteriota</taxon>
        <taxon>Stenosarchaea group</taxon>
        <taxon>Halobacteria</taxon>
        <taxon>Halobacteriales</taxon>
        <taxon>Haloferacaceae</taxon>
        <taxon>Haloquadratum</taxon>
    </lineage>
</organism>
<dbReference type="EMBL" id="KE356561">
    <property type="protein sequence ID" value="ERG95620.1"/>
    <property type="molecule type" value="Genomic_DNA"/>
</dbReference>
<sequence length="90" mass="10133">MKHDRIHAQPPSHDTDRWSVGTIVSVETQDGHCAVTVQTAQGNEHELTVTIAVRDLFLSRLDVEIELDTGDEPKLNNAIGERVWYRARGE</sequence>
<dbReference type="eggNOG" id="arCOG06210">
    <property type="taxonomic scope" value="Archaea"/>
</dbReference>
<dbReference type="Proteomes" id="UP000030710">
    <property type="component" value="Unassembled WGS sequence"/>
</dbReference>
<evidence type="ECO:0000313" key="1">
    <source>
        <dbReference type="EMBL" id="ERG95620.1"/>
    </source>
</evidence>
<dbReference type="HOGENOM" id="CLU_2565851_0_0_2"/>
<dbReference type="AlphaFoldDB" id="U1NEY6"/>
<gene>
    <name evidence="1" type="ORF">J07HQW2_02079</name>
</gene>
<reference evidence="1 2" key="1">
    <citation type="journal article" date="2013" name="PLoS ONE">
        <title>Assembly-driven community genomics of a hypersaline microbial ecosystem.</title>
        <authorList>
            <person name="Podell S."/>
            <person name="Ugalde J.A."/>
            <person name="Narasingarao P."/>
            <person name="Banfield J.F."/>
            <person name="Heidelberg K.B."/>
            <person name="Allen E.E."/>
        </authorList>
    </citation>
    <scope>NUCLEOTIDE SEQUENCE [LARGE SCALE GENOMIC DNA]</scope>
    <source>
        <strain evidence="2">J07HQW2</strain>
    </source>
</reference>
<protein>
    <submittedName>
        <fullName evidence="1">Uncharacterized protein</fullName>
    </submittedName>
</protein>
<name>U1NEY6_9EURY</name>
<dbReference type="Pfam" id="PF25260">
    <property type="entry name" value="DUF7861"/>
    <property type="match status" value="1"/>
</dbReference>
<accession>U1NEY6</accession>
<proteinExistence type="predicted"/>
<dbReference type="RefSeq" id="WP_021055095.1">
    <property type="nucleotide sequence ID" value="NZ_KE356561.1"/>
</dbReference>